<dbReference type="InterPro" id="IPR036388">
    <property type="entry name" value="WH-like_DNA-bd_sf"/>
</dbReference>
<dbReference type="Gene3D" id="1.10.10.10">
    <property type="entry name" value="Winged helix-like DNA-binding domain superfamily/Winged helix DNA-binding domain"/>
    <property type="match status" value="1"/>
</dbReference>
<name>A0AAF0UJD6_SOLVR</name>
<dbReference type="Proteomes" id="UP001234989">
    <property type="component" value="Chromosome 9"/>
</dbReference>
<gene>
    <name evidence="2" type="ORF">MTR67_039883</name>
</gene>
<dbReference type="Pfam" id="PF08100">
    <property type="entry name" value="Dimerisation"/>
    <property type="match status" value="1"/>
</dbReference>
<proteinExistence type="predicted"/>
<reference evidence="2" key="1">
    <citation type="submission" date="2023-08" db="EMBL/GenBank/DDBJ databases">
        <title>A de novo genome assembly of Solanum verrucosum Schlechtendal, a Mexican diploid species geographically isolated from the other diploid A-genome species in potato relatives.</title>
        <authorList>
            <person name="Hosaka K."/>
        </authorList>
    </citation>
    <scope>NUCLEOTIDE SEQUENCE</scope>
    <source>
        <tissue evidence="2">Young leaves</tissue>
    </source>
</reference>
<dbReference type="InterPro" id="IPR012967">
    <property type="entry name" value="COMT_dimerisation"/>
</dbReference>
<organism evidence="2 3">
    <name type="scientific">Solanum verrucosum</name>
    <dbReference type="NCBI Taxonomy" id="315347"/>
    <lineage>
        <taxon>Eukaryota</taxon>
        <taxon>Viridiplantae</taxon>
        <taxon>Streptophyta</taxon>
        <taxon>Embryophyta</taxon>
        <taxon>Tracheophyta</taxon>
        <taxon>Spermatophyta</taxon>
        <taxon>Magnoliopsida</taxon>
        <taxon>eudicotyledons</taxon>
        <taxon>Gunneridae</taxon>
        <taxon>Pentapetalae</taxon>
        <taxon>asterids</taxon>
        <taxon>lamiids</taxon>
        <taxon>Solanales</taxon>
        <taxon>Solanaceae</taxon>
        <taxon>Solanoideae</taxon>
        <taxon>Solaneae</taxon>
        <taxon>Solanum</taxon>
    </lineage>
</organism>
<evidence type="ECO:0000259" key="1">
    <source>
        <dbReference type="Pfam" id="PF08100"/>
    </source>
</evidence>
<evidence type="ECO:0000313" key="3">
    <source>
        <dbReference type="Proteomes" id="UP001234989"/>
    </source>
</evidence>
<dbReference type="InterPro" id="IPR036390">
    <property type="entry name" value="WH_DNA-bd_sf"/>
</dbReference>
<dbReference type="GO" id="GO:0046983">
    <property type="term" value="F:protein dimerization activity"/>
    <property type="evidence" value="ECO:0007669"/>
    <property type="project" value="InterPro"/>
</dbReference>
<protein>
    <recommendedName>
        <fullName evidence="1">O-methyltransferase dimerisation domain-containing protein</fullName>
    </recommendedName>
</protein>
<keyword evidence="3" id="KW-1185">Reference proteome</keyword>
<dbReference type="SUPFAM" id="SSF46785">
    <property type="entry name" value="Winged helix' DNA-binding domain"/>
    <property type="match status" value="1"/>
</dbReference>
<accession>A0AAF0UJD6</accession>
<feature type="domain" description="O-methyltransferase dimerisation" evidence="1">
    <location>
        <begin position="9"/>
        <end position="54"/>
    </location>
</feature>
<sequence length="102" mass="11771">MMVDQAHIWNHTFSYINSTSLKCAIQLGFPYIIHSNGQAMTLSDLVDTLPINNNAKTMIFNQAKENDKEQEVYLLTLASRLLLKDEQLSQVPYVQMSWIHRT</sequence>
<dbReference type="EMBL" id="CP133620">
    <property type="protein sequence ID" value="WMV46498.1"/>
    <property type="molecule type" value="Genomic_DNA"/>
</dbReference>
<evidence type="ECO:0000313" key="2">
    <source>
        <dbReference type="EMBL" id="WMV46498.1"/>
    </source>
</evidence>
<dbReference type="AlphaFoldDB" id="A0AAF0UJD6"/>